<proteinExistence type="predicted"/>
<evidence type="ECO:0000313" key="7">
    <source>
        <dbReference type="Proteomes" id="UP001596270"/>
    </source>
</evidence>
<gene>
    <name evidence="6" type="ORF">ACFQND_27200</name>
</gene>
<dbReference type="Pfam" id="PF09339">
    <property type="entry name" value="HTH_IclR"/>
    <property type="match status" value="1"/>
</dbReference>
<dbReference type="Gene3D" id="3.30.450.40">
    <property type="match status" value="1"/>
</dbReference>
<dbReference type="InterPro" id="IPR036388">
    <property type="entry name" value="WH-like_DNA-bd_sf"/>
</dbReference>
<keyword evidence="1" id="KW-0805">Transcription regulation</keyword>
<accession>A0ABW1U702</accession>
<dbReference type="SUPFAM" id="SSF55781">
    <property type="entry name" value="GAF domain-like"/>
    <property type="match status" value="1"/>
</dbReference>
<dbReference type="Pfam" id="PF01614">
    <property type="entry name" value="IclR_C"/>
    <property type="match status" value="1"/>
</dbReference>
<evidence type="ECO:0000256" key="1">
    <source>
        <dbReference type="ARBA" id="ARBA00023015"/>
    </source>
</evidence>
<comment type="caution">
    <text evidence="6">The sequence shown here is derived from an EMBL/GenBank/DDBJ whole genome shotgun (WGS) entry which is preliminary data.</text>
</comment>
<dbReference type="InterPro" id="IPR014757">
    <property type="entry name" value="Tscrpt_reg_IclR_C"/>
</dbReference>
<protein>
    <submittedName>
        <fullName evidence="6">IclR family transcriptional regulator</fullName>
    </submittedName>
</protein>
<dbReference type="InterPro" id="IPR050707">
    <property type="entry name" value="HTH_MetabolicPath_Reg"/>
</dbReference>
<evidence type="ECO:0000259" key="5">
    <source>
        <dbReference type="PROSITE" id="PS51078"/>
    </source>
</evidence>
<sequence>MSNDHQTPGAQSLRRALHVLRTLAVDHDSGMSVTEVIASTGLERSTTHRLLTCLVEEGFADRDGKRRYRLGLEAMRLGFASMSRAPLVASYERLLKWLCMKTEDTVFLIVRQGDYSVCLRREEGAFPVKIFSTRVGDIRPLGIGVGGMALLASALDEDIIRIKSRHGKQLESAGLPSGIIDRVISRTRHKGYCEMLDTVTQGIAGVSAVIPEPSGTPFAAITVAGISQRMTTERRGELGQLLISALNEHA</sequence>
<dbReference type="InterPro" id="IPR036390">
    <property type="entry name" value="WH_DNA-bd_sf"/>
</dbReference>
<dbReference type="Gene3D" id="1.10.10.10">
    <property type="entry name" value="Winged helix-like DNA-binding domain superfamily/Winged helix DNA-binding domain"/>
    <property type="match status" value="1"/>
</dbReference>
<keyword evidence="7" id="KW-1185">Reference proteome</keyword>
<dbReference type="SUPFAM" id="SSF46785">
    <property type="entry name" value="Winged helix' DNA-binding domain"/>
    <property type="match status" value="1"/>
</dbReference>
<keyword evidence="3" id="KW-0804">Transcription</keyword>
<feature type="domain" description="IclR-ED" evidence="5">
    <location>
        <begin position="73"/>
        <end position="250"/>
    </location>
</feature>
<dbReference type="PANTHER" id="PTHR30136:SF39">
    <property type="entry name" value="TRANSCRIPTIONAL REGULATORY PROTEIN"/>
    <property type="match status" value="1"/>
</dbReference>
<keyword evidence="2" id="KW-0238">DNA-binding</keyword>
<dbReference type="RefSeq" id="WP_371439401.1">
    <property type="nucleotide sequence ID" value="NZ_JBHSRS010000084.1"/>
</dbReference>
<feature type="domain" description="HTH iclR-type" evidence="4">
    <location>
        <begin position="10"/>
        <end position="72"/>
    </location>
</feature>
<evidence type="ECO:0000256" key="3">
    <source>
        <dbReference type="ARBA" id="ARBA00023163"/>
    </source>
</evidence>
<organism evidence="6 7">
    <name type="scientific">Polaromonas aquatica</name>
    <dbReference type="NCBI Taxonomy" id="332657"/>
    <lineage>
        <taxon>Bacteria</taxon>
        <taxon>Pseudomonadati</taxon>
        <taxon>Pseudomonadota</taxon>
        <taxon>Betaproteobacteria</taxon>
        <taxon>Burkholderiales</taxon>
        <taxon>Comamonadaceae</taxon>
        <taxon>Polaromonas</taxon>
    </lineage>
</organism>
<dbReference type="PROSITE" id="PS51078">
    <property type="entry name" value="ICLR_ED"/>
    <property type="match status" value="1"/>
</dbReference>
<reference evidence="7" key="1">
    <citation type="journal article" date="2019" name="Int. J. Syst. Evol. Microbiol.">
        <title>The Global Catalogue of Microorganisms (GCM) 10K type strain sequencing project: providing services to taxonomists for standard genome sequencing and annotation.</title>
        <authorList>
            <consortium name="The Broad Institute Genomics Platform"/>
            <consortium name="The Broad Institute Genome Sequencing Center for Infectious Disease"/>
            <person name="Wu L."/>
            <person name="Ma J."/>
        </authorList>
    </citation>
    <scope>NUCLEOTIDE SEQUENCE [LARGE SCALE GENOMIC DNA]</scope>
    <source>
        <strain evidence="7">CCUG 39402</strain>
    </source>
</reference>
<evidence type="ECO:0000256" key="2">
    <source>
        <dbReference type="ARBA" id="ARBA00023125"/>
    </source>
</evidence>
<dbReference type="PANTHER" id="PTHR30136">
    <property type="entry name" value="HELIX-TURN-HELIX TRANSCRIPTIONAL REGULATOR, ICLR FAMILY"/>
    <property type="match status" value="1"/>
</dbReference>
<dbReference type="EMBL" id="JBHSRS010000084">
    <property type="protein sequence ID" value="MFC6284930.1"/>
    <property type="molecule type" value="Genomic_DNA"/>
</dbReference>
<name>A0ABW1U702_9BURK</name>
<dbReference type="InterPro" id="IPR005471">
    <property type="entry name" value="Tscrpt_reg_IclR_N"/>
</dbReference>
<evidence type="ECO:0000313" key="6">
    <source>
        <dbReference type="EMBL" id="MFC6284930.1"/>
    </source>
</evidence>
<evidence type="ECO:0000259" key="4">
    <source>
        <dbReference type="PROSITE" id="PS51077"/>
    </source>
</evidence>
<dbReference type="SMART" id="SM00346">
    <property type="entry name" value="HTH_ICLR"/>
    <property type="match status" value="1"/>
</dbReference>
<dbReference type="PROSITE" id="PS51077">
    <property type="entry name" value="HTH_ICLR"/>
    <property type="match status" value="1"/>
</dbReference>
<dbReference type="Proteomes" id="UP001596270">
    <property type="component" value="Unassembled WGS sequence"/>
</dbReference>
<dbReference type="InterPro" id="IPR029016">
    <property type="entry name" value="GAF-like_dom_sf"/>
</dbReference>